<dbReference type="Pfam" id="PF01424">
    <property type="entry name" value="R3H"/>
    <property type="match status" value="1"/>
</dbReference>
<dbReference type="RefSeq" id="XP_011773850.1">
    <property type="nucleotide sequence ID" value="XM_011775548.1"/>
</dbReference>
<dbReference type="Pfam" id="PF04408">
    <property type="entry name" value="WHD_HA2"/>
    <property type="match status" value="1"/>
</dbReference>
<dbReference type="SUPFAM" id="SSF82708">
    <property type="entry name" value="R3H domain"/>
    <property type="match status" value="1"/>
</dbReference>
<dbReference type="GO" id="GO:0005524">
    <property type="term" value="F:ATP binding"/>
    <property type="evidence" value="ECO:0007669"/>
    <property type="project" value="UniProtKB-KW"/>
</dbReference>
<dbReference type="PROSITE" id="PS51194">
    <property type="entry name" value="HELICASE_CTER"/>
    <property type="match status" value="1"/>
</dbReference>
<dbReference type="GO" id="GO:0004386">
    <property type="term" value="F:helicase activity"/>
    <property type="evidence" value="ECO:0007669"/>
    <property type="project" value="UniProtKB-KW"/>
</dbReference>
<evidence type="ECO:0000256" key="1">
    <source>
        <dbReference type="ARBA" id="ARBA00004123"/>
    </source>
</evidence>
<dbReference type="Gene3D" id="1.20.120.1080">
    <property type="match status" value="1"/>
</dbReference>
<dbReference type="InterPro" id="IPR001650">
    <property type="entry name" value="Helicase_C-like"/>
</dbReference>
<sequence length="1251" mass="139130">MNQKRCEGGKHQTVDANIRRFPMGGSPQASQLQQMLPHASVRAACSPGFFPPAPMYGHPLPMPSGVWWPPVLLPRAPVQQEFTNSLPRGNDSRQKCENMPASDNSDTKRGVLDIVDNQKGGGFPENFKRLKKHLQSMVKAFVDDPTAHELSFPPTLSAAGRQQVHKFAHTFGLFHESSGSQNERFLTLRKFNKTSEEQGRQFLIANGVRVRTEGYQGAQRLPDEYIRPKVSNINLLVGPLLKRMFRDLKLRGEQRQGGRQLTVVQPGLGNVPTSKVPRHRYAELQRFRATLPAFRQQGAILNAVKISDIVVISGDTGCGKTTQIPQMLYDAGIFNKDLQIVCTQPRRVSALSVAQRVSEERGEACGNSCGYIIRFDNITSSETRIVYMTTGILLRRLRTDPQLSDVSCLIVDEVHERDVETDFCLLLLRDRIIDQRRNPGAYANHIKVVVMSATIQVEKIISYFSGVTVGETIPVIKIPGTLHPVRECYMEDVLQWLQMPLSTLASMKLPNNALSMQSTGNNTEDMAKRSVYEKIKETVDTKLDFDSQAHVPYDIVVKLIGYIHRSSQHLSESILVFLPGWQAISRVANMIRMSNVSRELSVLQLHSSLTAEEQQRVFYRAPKGYRKVVLSTNIAETSITIDDIVYVVDSCLTKVSSYDPAANTSALTAEFISRANGLQRRGRAGRCRPGVCIHLLPRSSYEALPEFLPPEIMRTPLEEVCLLAKALRPEETCVEVLSRALDVPSEYSTKHATNFLKDIGAFTPEAEQLTSLGRALSRLPVHPLLGKMLLAAACFGVLDPVATIAAFLSGKSPFLNTPNQRGDLQKAVDAIDNGFLSDHMSVLKLFDGWKRSGCSPEYAIHNFADQAVLRSISRTKNQLLRFVENSALLRRTKNPMKFASRHSDNLGLIRLVVLWSLYPRIASLEYRSKRSGGQPEVICWDDKHCQLAATSVLARKRQNKYGDRAFIFFNERMFLETNLTIFDATAVTPVELALCLRELTVKSVKEIPPSLFTDHESRMTPVFPYVPNGEKESENMAALFFDNCKKMYLTNVDVATCLRDVRECMDYYLALSINRVRADLFPEELSCAIAYAIGYPLASFKSGNTVVGDSSESEFSETGEQAGSSRVMEGGNIHVEADSCSDSSGDIPEMVIDEFENFDLTDAEMRQISISLGNLAVFNRYTASHQFLSAETTATRGEGEHDAVAGGGQKRVEYGESQGPEATGESEGNAPVTEEGGFVTRDEEAPDTAQE</sequence>
<dbReference type="PANTHER" id="PTHR18934">
    <property type="entry name" value="ATP-DEPENDENT RNA HELICASE"/>
    <property type="match status" value="1"/>
</dbReference>
<dbReference type="Pfam" id="PF21010">
    <property type="entry name" value="HA2_C"/>
    <property type="match status" value="1"/>
</dbReference>
<dbReference type="VEuPathDB" id="TriTrypDB:Tbg972.6.450"/>
<dbReference type="InterPro" id="IPR011545">
    <property type="entry name" value="DEAD/DEAH_box_helicase_dom"/>
</dbReference>
<dbReference type="GO" id="GO:0003723">
    <property type="term" value="F:RNA binding"/>
    <property type="evidence" value="ECO:0007669"/>
    <property type="project" value="UniProtKB-KW"/>
</dbReference>
<keyword evidence="4 12" id="KW-0347">Helicase</keyword>
<evidence type="ECO:0000256" key="7">
    <source>
        <dbReference type="ARBA" id="ARBA00023242"/>
    </source>
</evidence>
<evidence type="ECO:0000259" key="11">
    <source>
        <dbReference type="PROSITE" id="PS51194"/>
    </source>
</evidence>
<evidence type="ECO:0000256" key="4">
    <source>
        <dbReference type="ARBA" id="ARBA00022806"/>
    </source>
</evidence>
<proteinExistence type="predicted"/>
<dbReference type="EMBL" id="FN554969">
    <property type="protein sequence ID" value="CBH11565.1"/>
    <property type="molecule type" value="Genomic_DNA"/>
</dbReference>
<evidence type="ECO:0000259" key="10">
    <source>
        <dbReference type="PROSITE" id="PS51192"/>
    </source>
</evidence>
<dbReference type="Pfam" id="PF00270">
    <property type="entry name" value="DEAD"/>
    <property type="match status" value="1"/>
</dbReference>
<dbReference type="Gene3D" id="3.40.50.300">
    <property type="entry name" value="P-loop containing nucleotide triphosphate hydrolases"/>
    <property type="match status" value="2"/>
</dbReference>
<evidence type="ECO:0000256" key="5">
    <source>
        <dbReference type="ARBA" id="ARBA00022840"/>
    </source>
</evidence>
<dbReference type="InterPro" id="IPR007502">
    <property type="entry name" value="Helicase-assoc_dom"/>
</dbReference>
<dbReference type="GO" id="GO:0005634">
    <property type="term" value="C:nucleus"/>
    <property type="evidence" value="ECO:0007669"/>
    <property type="project" value="UniProtKB-SubCell"/>
</dbReference>
<dbReference type="PROSITE" id="PS00690">
    <property type="entry name" value="DEAH_ATP_HELICASE"/>
    <property type="match status" value="1"/>
</dbReference>
<keyword evidence="5" id="KW-0067">ATP-binding</keyword>
<dbReference type="PANTHER" id="PTHR18934:SF237">
    <property type="entry name" value="ATP-DEPENDENT DNA_RNA HELICASE DHX36"/>
    <property type="match status" value="1"/>
</dbReference>
<feature type="region of interest" description="Disordered" evidence="8">
    <location>
        <begin position="84"/>
        <end position="108"/>
    </location>
</feature>
<organism evidence="12 13">
    <name type="scientific">Trypanosoma brucei gambiense (strain MHOM/CI/86/DAL972)</name>
    <dbReference type="NCBI Taxonomy" id="679716"/>
    <lineage>
        <taxon>Eukaryota</taxon>
        <taxon>Discoba</taxon>
        <taxon>Euglenozoa</taxon>
        <taxon>Kinetoplastea</taxon>
        <taxon>Metakinetoplastina</taxon>
        <taxon>Trypanosomatida</taxon>
        <taxon>Trypanosomatidae</taxon>
        <taxon>Trypanosoma</taxon>
    </lineage>
</organism>
<dbReference type="InterPro" id="IPR002464">
    <property type="entry name" value="DNA/RNA_helicase_DEAH_CS"/>
</dbReference>
<gene>
    <name evidence="12" type="ORF">TbgDal_VI450</name>
</gene>
<dbReference type="InterPro" id="IPR048333">
    <property type="entry name" value="HA2_WH"/>
</dbReference>
<keyword evidence="2" id="KW-0547">Nucleotide-binding</keyword>
<dbReference type="SMART" id="SM00490">
    <property type="entry name" value="HELICc"/>
    <property type="match status" value="1"/>
</dbReference>
<feature type="region of interest" description="Disordered" evidence="8">
    <location>
        <begin position="1192"/>
        <end position="1251"/>
    </location>
</feature>
<dbReference type="AlphaFoldDB" id="C9ZQ85"/>
<dbReference type="SUPFAM" id="SSF52540">
    <property type="entry name" value="P-loop containing nucleoside triphosphate hydrolases"/>
    <property type="match status" value="1"/>
</dbReference>
<dbReference type="InterPro" id="IPR034072">
    <property type="entry name" value="R3H_Smubp-2"/>
</dbReference>
<comment type="subcellular location">
    <subcellularLocation>
        <location evidence="1">Nucleus</location>
    </subcellularLocation>
</comment>
<evidence type="ECO:0000313" key="12">
    <source>
        <dbReference type="EMBL" id="CBH11565.1"/>
    </source>
</evidence>
<feature type="domain" description="R3H" evidence="9">
    <location>
        <begin position="128"/>
        <end position="192"/>
    </location>
</feature>
<dbReference type="CDD" id="cd18791">
    <property type="entry name" value="SF2_C_RHA"/>
    <property type="match status" value="1"/>
</dbReference>
<evidence type="ECO:0000256" key="8">
    <source>
        <dbReference type="SAM" id="MobiDB-lite"/>
    </source>
</evidence>
<dbReference type="InterPro" id="IPR036867">
    <property type="entry name" value="R3H_dom_sf"/>
</dbReference>
<feature type="domain" description="Helicase ATP-binding" evidence="10">
    <location>
        <begin position="301"/>
        <end position="473"/>
    </location>
</feature>
<name>C9ZQ85_TRYB9</name>
<accession>C9ZQ85</accession>
<dbReference type="PROSITE" id="PS51061">
    <property type="entry name" value="R3H"/>
    <property type="match status" value="1"/>
</dbReference>
<evidence type="ECO:0000313" key="13">
    <source>
        <dbReference type="Proteomes" id="UP000002316"/>
    </source>
</evidence>
<dbReference type="GO" id="GO:0016787">
    <property type="term" value="F:hydrolase activity"/>
    <property type="evidence" value="ECO:0007669"/>
    <property type="project" value="UniProtKB-KW"/>
</dbReference>
<dbReference type="InterPro" id="IPR027417">
    <property type="entry name" value="P-loop_NTPase"/>
</dbReference>
<dbReference type="Pfam" id="PF00271">
    <property type="entry name" value="Helicase_C"/>
    <property type="match status" value="1"/>
</dbReference>
<feature type="domain" description="Helicase C-terminal" evidence="11">
    <location>
        <begin position="555"/>
        <end position="728"/>
    </location>
</feature>
<dbReference type="SMART" id="SM00487">
    <property type="entry name" value="DEXDc"/>
    <property type="match status" value="1"/>
</dbReference>
<dbReference type="FunFam" id="1.20.120.1080:FF:000005">
    <property type="entry name" value="ATP-dependent helicase HrpA"/>
    <property type="match status" value="1"/>
</dbReference>
<dbReference type="SMART" id="SM00847">
    <property type="entry name" value="HA2"/>
    <property type="match status" value="1"/>
</dbReference>
<evidence type="ECO:0000256" key="6">
    <source>
        <dbReference type="ARBA" id="ARBA00022884"/>
    </source>
</evidence>
<dbReference type="FunFam" id="3.40.50.300:FF:004042">
    <property type="entry name" value="ATP-dependent DEAH-box RNA helicase, putative"/>
    <property type="match status" value="1"/>
</dbReference>
<evidence type="ECO:0000259" key="9">
    <source>
        <dbReference type="PROSITE" id="PS51061"/>
    </source>
</evidence>
<dbReference type="OrthoDB" id="5600252at2759"/>
<dbReference type="GO" id="GO:0003677">
    <property type="term" value="F:DNA binding"/>
    <property type="evidence" value="ECO:0007669"/>
    <property type="project" value="UniProtKB-ARBA"/>
</dbReference>
<dbReference type="CDD" id="cd02641">
    <property type="entry name" value="R3H_Smubp-2_like"/>
    <property type="match status" value="1"/>
</dbReference>
<reference evidence="13" key="1">
    <citation type="journal article" date="2010" name="PLoS Negl. Trop. Dis.">
        <title>The genome sequence of Trypanosoma brucei gambiense, causative agent of chronic human african trypanosomiasis.</title>
        <authorList>
            <person name="Jackson A.P."/>
            <person name="Sanders M."/>
            <person name="Berry A."/>
            <person name="McQuillan J."/>
            <person name="Aslett M.A."/>
            <person name="Quail M.A."/>
            <person name="Chukualim B."/>
            <person name="Capewell P."/>
            <person name="MacLeod A."/>
            <person name="Melville S.E."/>
            <person name="Gibson W."/>
            <person name="Barry J.D."/>
            <person name="Berriman M."/>
            <person name="Hertz-Fowler C."/>
        </authorList>
    </citation>
    <scope>NUCLEOTIDE SEQUENCE [LARGE SCALE GENOMIC DNA]</scope>
    <source>
        <strain evidence="13">MHOM/CI/86/DAL972</strain>
    </source>
</reference>
<dbReference type="InterPro" id="IPR014001">
    <property type="entry name" value="Helicase_ATP-bd"/>
</dbReference>
<dbReference type="InterPro" id="IPR001374">
    <property type="entry name" value="R3H_dom"/>
</dbReference>
<protein>
    <submittedName>
        <fullName evidence="12">ATP-dependent DEAH-box RNA helicase, putative</fullName>
    </submittedName>
</protein>
<dbReference type="Proteomes" id="UP000002316">
    <property type="component" value="Chromosome 6"/>
</dbReference>
<evidence type="ECO:0000256" key="2">
    <source>
        <dbReference type="ARBA" id="ARBA00022741"/>
    </source>
</evidence>
<dbReference type="PROSITE" id="PS51192">
    <property type="entry name" value="HELICASE_ATP_BIND_1"/>
    <property type="match status" value="1"/>
</dbReference>
<keyword evidence="6" id="KW-0694">RNA-binding</keyword>
<dbReference type="GeneID" id="23862116"/>
<dbReference type="CDD" id="cd17917">
    <property type="entry name" value="DEXHc_RHA-like"/>
    <property type="match status" value="1"/>
</dbReference>
<keyword evidence="7" id="KW-0539">Nucleus</keyword>
<evidence type="ECO:0000256" key="3">
    <source>
        <dbReference type="ARBA" id="ARBA00022801"/>
    </source>
</evidence>
<dbReference type="FunFam" id="3.30.1370.50:FF:000002">
    <property type="entry name" value="Immunoglobulin mu DNA-binding protein 2"/>
    <property type="match status" value="1"/>
</dbReference>
<dbReference type="Gene3D" id="3.30.1370.50">
    <property type="entry name" value="R3H-like domain"/>
    <property type="match status" value="1"/>
</dbReference>
<keyword evidence="3" id="KW-0378">Hydrolase</keyword>
<dbReference type="KEGG" id="tbg:TbgDal_VI450"/>
<dbReference type="SMART" id="SM00393">
    <property type="entry name" value="R3H"/>
    <property type="match status" value="1"/>
</dbReference>